<reference evidence="3 4" key="1">
    <citation type="journal article" date="2020" name="Mol. Biol. Evol.">
        <title>Distinct Expression and Methylation Patterns for Genes with Different Fates following a Single Whole-Genome Duplication in Flowering Plants.</title>
        <authorList>
            <person name="Shi T."/>
            <person name="Rahmani R.S."/>
            <person name="Gugger P.F."/>
            <person name="Wang M."/>
            <person name="Li H."/>
            <person name="Zhang Y."/>
            <person name="Li Z."/>
            <person name="Wang Q."/>
            <person name="Van de Peer Y."/>
            <person name="Marchal K."/>
            <person name="Chen J."/>
        </authorList>
    </citation>
    <scope>NUCLEOTIDE SEQUENCE [LARGE SCALE GENOMIC DNA]</scope>
    <source>
        <tissue evidence="3">Leaf</tissue>
    </source>
</reference>
<feature type="chain" id="PRO_5032718763" evidence="2">
    <location>
        <begin position="18"/>
        <end position="82"/>
    </location>
</feature>
<keyword evidence="1" id="KW-0812">Transmembrane</keyword>
<gene>
    <name evidence="3" type="ORF">HUJ06_024591</name>
</gene>
<name>A0A822Y0F9_NELNU</name>
<keyword evidence="4" id="KW-1185">Reference proteome</keyword>
<dbReference type="AlphaFoldDB" id="A0A822Y0F9"/>
<protein>
    <submittedName>
        <fullName evidence="3">Uncharacterized protein</fullName>
    </submittedName>
</protein>
<dbReference type="Proteomes" id="UP000607653">
    <property type="component" value="Unassembled WGS sequence"/>
</dbReference>
<feature type="transmembrane region" description="Helical" evidence="1">
    <location>
        <begin position="25"/>
        <end position="42"/>
    </location>
</feature>
<dbReference type="EMBL" id="DUZY01000001">
    <property type="protein sequence ID" value="DAD23128.1"/>
    <property type="molecule type" value="Genomic_DNA"/>
</dbReference>
<keyword evidence="1" id="KW-0472">Membrane</keyword>
<evidence type="ECO:0000256" key="1">
    <source>
        <dbReference type="SAM" id="Phobius"/>
    </source>
</evidence>
<comment type="caution">
    <text evidence="3">The sequence shown here is derived from an EMBL/GenBank/DDBJ whole genome shotgun (WGS) entry which is preliminary data.</text>
</comment>
<organism evidence="3 4">
    <name type="scientific">Nelumbo nucifera</name>
    <name type="common">Sacred lotus</name>
    <dbReference type="NCBI Taxonomy" id="4432"/>
    <lineage>
        <taxon>Eukaryota</taxon>
        <taxon>Viridiplantae</taxon>
        <taxon>Streptophyta</taxon>
        <taxon>Embryophyta</taxon>
        <taxon>Tracheophyta</taxon>
        <taxon>Spermatophyta</taxon>
        <taxon>Magnoliopsida</taxon>
        <taxon>Proteales</taxon>
        <taxon>Nelumbonaceae</taxon>
        <taxon>Nelumbo</taxon>
    </lineage>
</organism>
<evidence type="ECO:0000313" key="4">
    <source>
        <dbReference type="Proteomes" id="UP000607653"/>
    </source>
</evidence>
<accession>A0A822Y0F9</accession>
<sequence>MFICFLFLFFLSCKSWCSLSTCLLLSTNICVFVTTWLALGFPNSFSLLNKVSQLHLAPFASAFCSFLQFLLILKLYMFGKHF</sequence>
<evidence type="ECO:0000313" key="3">
    <source>
        <dbReference type="EMBL" id="DAD23128.1"/>
    </source>
</evidence>
<feature type="transmembrane region" description="Helical" evidence="1">
    <location>
        <begin position="54"/>
        <end position="77"/>
    </location>
</feature>
<evidence type="ECO:0000256" key="2">
    <source>
        <dbReference type="SAM" id="SignalP"/>
    </source>
</evidence>
<keyword evidence="1" id="KW-1133">Transmembrane helix</keyword>
<proteinExistence type="predicted"/>
<feature type="signal peptide" evidence="2">
    <location>
        <begin position="1"/>
        <end position="17"/>
    </location>
</feature>
<keyword evidence="2" id="KW-0732">Signal</keyword>